<feature type="region of interest" description="Disordered" evidence="1">
    <location>
        <begin position="132"/>
        <end position="200"/>
    </location>
</feature>
<protein>
    <submittedName>
        <fullName evidence="2">Uncharacterized protein</fullName>
    </submittedName>
</protein>
<dbReference type="EMBL" id="JAANQT010003634">
    <property type="protein sequence ID" value="KAG1300876.1"/>
    <property type="molecule type" value="Genomic_DNA"/>
</dbReference>
<evidence type="ECO:0000313" key="2">
    <source>
        <dbReference type="EMBL" id="KAG1300876.1"/>
    </source>
</evidence>
<organism evidence="2 3">
    <name type="scientific">Rhizopus oryzae</name>
    <name type="common">Mucormycosis agent</name>
    <name type="synonym">Rhizopus arrhizus var. delemar</name>
    <dbReference type="NCBI Taxonomy" id="64495"/>
    <lineage>
        <taxon>Eukaryota</taxon>
        <taxon>Fungi</taxon>
        <taxon>Fungi incertae sedis</taxon>
        <taxon>Mucoromycota</taxon>
        <taxon>Mucoromycotina</taxon>
        <taxon>Mucoromycetes</taxon>
        <taxon>Mucorales</taxon>
        <taxon>Mucorineae</taxon>
        <taxon>Rhizopodaceae</taxon>
        <taxon>Rhizopus</taxon>
    </lineage>
</organism>
<gene>
    <name evidence="2" type="ORF">G6F64_012302</name>
</gene>
<proteinExistence type="predicted"/>
<dbReference type="AlphaFoldDB" id="A0A9P7BLN0"/>
<feature type="compositionally biased region" description="Low complexity" evidence="1">
    <location>
        <begin position="148"/>
        <end position="159"/>
    </location>
</feature>
<accession>A0A9P7BLN0</accession>
<sequence length="200" mass="22857">MYNEISRHKIDTTEAIAKIYEISETTRFQAKAITEIYEELQYVLQHTANWEEARDIIQKSAEQSKRLAIFGFAQAKNQERIAKSYATDALNLPPSIRHHVPKKENHKTTNAFSDKFVDDLYQAGWERDIITKQSSGHFQHSNRGRGNGYSRGNRGNSRGFRGGFRGGRSSFFGQHPGGTSSNQHNNYHNNHNQNNTSSQQ</sequence>
<feature type="compositionally biased region" description="Low complexity" evidence="1">
    <location>
        <begin position="180"/>
        <end position="200"/>
    </location>
</feature>
<name>A0A9P7BLN0_RHIOR</name>
<evidence type="ECO:0000313" key="3">
    <source>
        <dbReference type="Proteomes" id="UP000716291"/>
    </source>
</evidence>
<dbReference type="OrthoDB" id="10327678at2759"/>
<dbReference type="Proteomes" id="UP000716291">
    <property type="component" value="Unassembled WGS sequence"/>
</dbReference>
<keyword evidence="3" id="KW-1185">Reference proteome</keyword>
<reference evidence="2" key="1">
    <citation type="journal article" date="2020" name="Microb. Genom.">
        <title>Genetic diversity of clinical and environmental Mucorales isolates obtained from an investigation of mucormycosis cases among solid organ transplant recipients.</title>
        <authorList>
            <person name="Nguyen M.H."/>
            <person name="Kaul D."/>
            <person name="Muto C."/>
            <person name="Cheng S.J."/>
            <person name="Richter R.A."/>
            <person name="Bruno V.M."/>
            <person name="Liu G."/>
            <person name="Beyhan S."/>
            <person name="Sundermann A.J."/>
            <person name="Mounaud S."/>
            <person name="Pasculle A.W."/>
            <person name="Nierman W.C."/>
            <person name="Driscoll E."/>
            <person name="Cumbie R."/>
            <person name="Clancy C.J."/>
            <person name="Dupont C.L."/>
        </authorList>
    </citation>
    <scope>NUCLEOTIDE SEQUENCE</scope>
    <source>
        <strain evidence="2">GL11</strain>
    </source>
</reference>
<evidence type="ECO:0000256" key="1">
    <source>
        <dbReference type="SAM" id="MobiDB-lite"/>
    </source>
</evidence>
<comment type="caution">
    <text evidence="2">The sequence shown here is derived from an EMBL/GenBank/DDBJ whole genome shotgun (WGS) entry which is preliminary data.</text>
</comment>